<dbReference type="PANTHER" id="PTHR33841">
    <property type="entry name" value="DNA METHYLTRANSFERASE YEEA-RELATED"/>
    <property type="match status" value="1"/>
</dbReference>
<evidence type="ECO:0000256" key="6">
    <source>
        <dbReference type="ARBA" id="ARBA00023125"/>
    </source>
</evidence>
<evidence type="ECO:0000259" key="8">
    <source>
        <dbReference type="Pfam" id="PF07669"/>
    </source>
</evidence>
<dbReference type="REBASE" id="255492">
    <property type="entry name" value="M.Pod7130ORF3560P"/>
</dbReference>
<proteinExistence type="predicted"/>
<keyword evidence="4" id="KW-0949">S-adenosyl-L-methionine</keyword>
<dbReference type="Proteomes" id="UP000249163">
    <property type="component" value="Chromosome"/>
</dbReference>
<keyword evidence="5" id="KW-0680">Restriction system</keyword>
<keyword evidence="6" id="KW-0238">DNA-binding</keyword>
<dbReference type="InterPro" id="IPR029063">
    <property type="entry name" value="SAM-dependent_MTases_sf"/>
</dbReference>
<evidence type="ECO:0000256" key="4">
    <source>
        <dbReference type="ARBA" id="ARBA00022691"/>
    </source>
</evidence>
<dbReference type="PROSITE" id="PS00092">
    <property type="entry name" value="N6_MTASE"/>
    <property type="match status" value="1"/>
</dbReference>
<dbReference type="InterPro" id="IPR011639">
    <property type="entry name" value="MethylTrfase_TaqI-like_dom"/>
</dbReference>
<comment type="catalytic activity">
    <reaction evidence="7">
        <text>a 2'-deoxyadenosine in DNA + S-adenosyl-L-methionine = an N(6)-methyl-2'-deoxyadenosine in DNA + S-adenosyl-L-homocysteine + H(+)</text>
        <dbReference type="Rhea" id="RHEA:15197"/>
        <dbReference type="Rhea" id="RHEA-COMP:12418"/>
        <dbReference type="Rhea" id="RHEA-COMP:12419"/>
        <dbReference type="ChEBI" id="CHEBI:15378"/>
        <dbReference type="ChEBI" id="CHEBI:57856"/>
        <dbReference type="ChEBI" id="CHEBI:59789"/>
        <dbReference type="ChEBI" id="CHEBI:90615"/>
        <dbReference type="ChEBI" id="CHEBI:90616"/>
        <dbReference type="EC" id="2.1.1.72"/>
    </reaction>
</comment>
<dbReference type="Pfam" id="PF07669">
    <property type="entry name" value="Eco57I"/>
    <property type="match status" value="1"/>
</dbReference>
<dbReference type="GO" id="GO:0003677">
    <property type="term" value="F:DNA binding"/>
    <property type="evidence" value="ECO:0007669"/>
    <property type="project" value="UniProtKB-KW"/>
</dbReference>
<protein>
    <recommendedName>
        <fullName evidence="1">site-specific DNA-methyltransferase (adenine-specific)</fullName>
        <ecNumber evidence="1">2.1.1.72</ecNumber>
    </recommendedName>
</protein>
<evidence type="ECO:0000313" key="10">
    <source>
        <dbReference type="Proteomes" id="UP000249163"/>
    </source>
</evidence>
<accession>A0AAD0KG72</accession>
<dbReference type="SUPFAM" id="SSF53335">
    <property type="entry name" value="S-adenosyl-L-methionine-dependent methyltransferases"/>
    <property type="match status" value="1"/>
</dbReference>
<evidence type="ECO:0000256" key="5">
    <source>
        <dbReference type="ARBA" id="ARBA00022747"/>
    </source>
</evidence>
<dbReference type="GO" id="GO:0032259">
    <property type="term" value="P:methylation"/>
    <property type="evidence" value="ECO:0007669"/>
    <property type="project" value="UniProtKB-KW"/>
</dbReference>
<evidence type="ECO:0000256" key="3">
    <source>
        <dbReference type="ARBA" id="ARBA00022679"/>
    </source>
</evidence>
<gene>
    <name evidence="9" type="ORF">CD191_03560</name>
</gene>
<reference evidence="9 10" key="1">
    <citation type="submission" date="2017-06" db="EMBL/GenBank/DDBJ databases">
        <title>Complete genome sequence of Paenibacillus odorifer CBA7130.</title>
        <authorList>
            <person name="Nam Y.-D."/>
            <person name="Kang J."/>
            <person name="Chung W.-H."/>
        </authorList>
    </citation>
    <scope>NUCLEOTIDE SEQUENCE [LARGE SCALE GENOMIC DNA]</scope>
    <source>
        <strain evidence="9 10">CBA7130</strain>
    </source>
</reference>
<dbReference type="RefSeq" id="WP_111502530.1">
    <property type="nucleotide sequence ID" value="NZ_CP021965.1"/>
</dbReference>
<sequence>MIEKCQIFTPEINVTELLDAVNYTANLYGKKVIENACGDGNILIEIVNRYIKDCLTNMINLTEIKMGLEQDIYGAEIDGTHHKNCLRKLDEIAASYEIYDVKWNIFNQDFLKMNLNDSFDFAIGNPPYITYRDLDEETRSFLKENFKSCRHGKFDYCYAFIEASLNCLNATGKLAYLIPSSIFKNVFGQELRNIIVLNTVKIVDYTTKKLFANALTSSAILLCDKGVTNNDIEYLDIVNNITHTIPKKKLLGKWVFDQNSEYGISKKKFGEYFTAAISIATLYNKAFLLKNYIEDEKYINIKGCKIERNVTRVAVSPRSLNYNKRERIVFPYSYSSGKLIRYTNDEFETEFPETSKYLKKFIEELKNRKADDKNEWFEYGRTQALAHLNQPKLLLSTIVTNEIKVYELSKESIPYSGIYIIAKKNLPLIKAKEILESESFYSYVRGIGINANGNSLRITASDINNYLIE</sequence>
<evidence type="ECO:0000256" key="7">
    <source>
        <dbReference type="ARBA" id="ARBA00047942"/>
    </source>
</evidence>
<evidence type="ECO:0000313" key="9">
    <source>
        <dbReference type="EMBL" id="AWV31776.1"/>
    </source>
</evidence>
<dbReference type="GO" id="GO:0009307">
    <property type="term" value="P:DNA restriction-modification system"/>
    <property type="evidence" value="ECO:0007669"/>
    <property type="project" value="UniProtKB-KW"/>
</dbReference>
<dbReference type="InterPro" id="IPR002052">
    <property type="entry name" value="DNA_methylase_N6_adenine_CS"/>
</dbReference>
<name>A0AAD0KG72_9BACL</name>
<keyword evidence="2 9" id="KW-0489">Methyltransferase</keyword>
<keyword evidence="3" id="KW-0808">Transferase</keyword>
<dbReference type="AlphaFoldDB" id="A0AAD0KG72"/>
<evidence type="ECO:0000256" key="1">
    <source>
        <dbReference type="ARBA" id="ARBA00011900"/>
    </source>
</evidence>
<organism evidence="9 10">
    <name type="scientific">Paenibacillus odorifer</name>
    <dbReference type="NCBI Taxonomy" id="189426"/>
    <lineage>
        <taxon>Bacteria</taxon>
        <taxon>Bacillati</taxon>
        <taxon>Bacillota</taxon>
        <taxon>Bacilli</taxon>
        <taxon>Bacillales</taxon>
        <taxon>Paenibacillaceae</taxon>
        <taxon>Paenibacillus</taxon>
    </lineage>
</organism>
<feature type="domain" description="Type II methyltransferase M.TaqI-like" evidence="8">
    <location>
        <begin position="86"/>
        <end position="211"/>
    </location>
</feature>
<dbReference type="Gene3D" id="3.40.50.150">
    <property type="entry name" value="Vaccinia Virus protein VP39"/>
    <property type="match status" value="1"/>
</dbReference>
<dbReference type="EC" id="2.1.1.72" evidence="1"/>
<evidence type="ECO:0000256" key="2">
    <source>
        <dbReference type="ARBA" id="ARBA00022603"/>
    </source>
</evidence>
<dbReference type="GO" id="GO:0009007">
    <property type="term" value="F:site-specific DNA-methyltransferase (adenine-specific) activity"/>
    <property type="evidence" value="ECO:0007669"/>
    <property type="project" value="UniProtKB-EC"/>
</dbReference>
<dbReference type="InterPro" id="IPR050953">
    <property type="entry name" value="N4_N6_ade-DNA_methylase"/>
</dbReference>
<dbReference type="PANTHER" id="PTHR33841:SF6">
    <property type="entry name" value="TYPE II METHYLTRANSFERASE M.HINDII"/>
    <property type="match status" value="1"/>
</dbReference>
<dbReference type="EMBL" id="CP021965">
    <property type="protein sequence ID" value="AWV31776.1"/>
    <property type="molecule type" value="Genomic_DNA"/>
</dbReference>
<dbReference type="PRINTS" id="PR00507">
    <property type="entry name" value="N12N6MTFRASE"/>
</dbReference>